<organism evidence="2 3">
    <name type="scientific">Streptomyces doebereineriae</name>
    <dbReference type="NCBI Taxonomy" id="3075528"/>
    <lineage>
        <taxon>Bacteria</taxon>
        <taxon>Bacillati</taxon>
        <taxon>Actinomycetota</taxon>
        <taxon>Actinomycetes</taxon>
        <taxon>Kitasatosporales</taxon>
        <taxon>Streptomycetaceae</taxon>
        <taxon>Streptomyces</taxon>
    </lineage>
</organism>
<dbReference type="Pfam" id="PF00535">
    <property type="entry name" value="Glycos_transf_2"/>
    <property type="match status" value="1"/>
</dbReference>
<evidence type="ECO:0000313" key="3">
    <source>
        <dbReference type="Proteomes" id="UP001183824"/>
    </source>
</evidence>
<gene>
    <name evidence="2" type="ORF">RNB18_52680</name>
</gene>
<name>A0ABU2VT03_9ACTN</name>
<keyword evidence="2" id="KW-0328">Glycosyltransferase</keyword>
<dbReference type="EC" id="2.4.-.-" evidence="2"/>
<dbReference type="GO" id="GO:0016757">
    <property type="term" value="F:glycosyltransferase activity"/>
    <property type="evidence" value="ECO:0007669"/>
    <property type="project" value="UniProtKB-KW"/>
</dbReference>
<dbReference type="EMBL" id="JAVREZ010000438">
    <property type="protein sequence ID" value="MDT0488711.1"/>
    <property type="molecule type" value="Genomic_DNA"/>
</dbReference>
<sequence length="133" mass="15019">MAVAIPTKNEGLNIAEAVKSVLGHFEAVVVVDSHSTDDTVKIAEECGAEVVTYTWDGGHPRKKQWCLENVRTDLDWILLLDGDERLSPGLLAELRETFRDPSAPKPAAYDIPLGYWFSVKRLRHGYTRRQRGW</sequence>
<reference evidence="3" key="1">
    <citation type="submission" date="2023-07" db="EMBL/GenBank/DDBJ databases">
        <title>30 novel species of actinomycetes from the DSMZ collection.</title>
        <authorList>
            <person name="Nouioui I."/>
        </authorList>
    </citation>
    <scope>NUCLEOTIDE SEQUENCE [LARGE SCALE GENOMIC DNA]</scope>
    <source>
        <strain evidence="3">DSM 41640</strain>
    </source>
</reference>
<dbReference type="SUPFAM" id="SSF53448">
    <property type="entry name" value="Nucleotide-diphospho-sugar transferases"/>
    <property type="match status" value="1"/>
</dbReference>
<dbReference type="PANTHER" id="PTHR43630">
    <property type="entry name" value="POLY-BETA-1,6-N-ACETYL-D-GLUCOSAMINE SYNTHASE"/>
    <property type="match status" value="1"/>
</dbReference>
<dbReference type="Proteomes" id="UP001183824">
    <property type="component" value="Unassembled WGS sequence"/>
</dbReference>
<dbReference type="InterPro" id="IPR029044">
    <property type="entry name" value="Nucleotide-diphossugar_trans"/>
</dbReference>
<protein>
    <submittedName>
        <fullName evidence="2">Glycosyltransferase</fullName>
        <ecNumber evidence="2">2.4.-.-</ecNumber>
    </submittedName>
</protein>
<dbReference type="InterPro" id="IPR001173">
    <property type="entry name" value="Glyco_trans_2-like"/>
</dbReference>
<proteinExistence type="predicted"/>
<keyword evidence="2" id="KW-0808">Transferase</keyword>
<comment type="caution">
    <text evidence="2">The sequence shown here is derived from an EMBL/GenBank/DDBJ whole genome shotgun (WGS) entry which is preliminary data.</text>
</comment>
<accession>A0ABU2VT03</accession>
<dbReference type="PANTHER" id="PTHR43630:SF2">
    <property type="entry name" value="GLYCOSYLTRANSFERASE"/>
    <property type="match status" value="1"/>
</dbReference>
<feature type="non-terminal residue" evidence="2">
    <location>
        <position position="133"/>
    </location>
</feature>
<feature type="domain" description="Glycosyltransferase 2-like" evidence="1">
    <location>
        <begin position="3"/>
        <end position="110"/>
    </location>
</feature>
<dbReference type="Gene3D" id="3.90.550.10">
    <property type="entry name" value="Spore Coat Polysaccharide Biosynthesis Protein SpsA, Chain A"/>
    <property type="match status" value="1"/>
</dbReference>
<evidence type="ECO:0000259" key="1">
    <source>
        <dbReference type="Pfam" id="PF00535"/>
    </source>
</evidence>
<keyword evidence="3" id="KW-1185">Reference proteome</keyword>
<evidence type="ECO:0000313" key="2">
    <source>
        <dbReference type="EMBL" id="MDT0488711.1"/>
    </source>
</evidence>